<dbReference type="Pfam" id="PF03453">
    <property type="entry name" value="MoeA_N"/>
    <property type="match status" value="1"/>
</dbReference>
<accession>A6GFE0</accession>
<dbReference type="PANTHER" id="PTHR10192">
    <property type="entry name" value="MOLYBDOPTERIN BIOSYNTHESIS PROTEIN"/>
    <property type="match status" value="1"/>
</dbReference>
<dbReference type="InterPro" id="IPR036425">
    <property type="entry name" value="MoaB/Mog-like_dom_sf"/>
</dbReference>
<keyword evidence="1" id="KW-0460">Magnesium</keyword>
<sequence length="344" mass="35636">MSDPSPSDAPPLSVEDGLARVLETVRGAQLPTLLEQGRCDRVAVDEAIGRVLAGPDKSDDGRDDSRDAPVRARWALPSAPLSIMDGYAVRSADLILARDEHDAEALALELVDESAAGHPSASPLEPGSCARVATGAVVPEGADAVVPQEDTARIELPAPEGKADAPPRVLVEFSSVALAQVRPGGWVRAVGSDVPEGEALLPAGTLVGPGEASLLAGTGHARLRVVARPRVAVLSSGDELVPIGETPGRGQIVSTNAMMLAAQIREAGGEPVDCPGPRRARDHAPRPAGRPRRARRGPARGQRRHLRGRPRPGPARPRGAGLRARLSPPPPPPGAAHDLRPAAP</sequence>
<dbReference type="Proteomes" id="UP000005801">
    <property type="component" value="Unassembled WGS sequence"/>
</dbReference>
<dbReference type="EC" id="2.10.1.1" evidence="1"/>
<keyword evidence="1" id="KW-0479">Metal-binding</keyword>
<dbReference type="InterPro" id="IPR005110">
    <property type="entry name" value="MoeA_linker/N"/>
</dbReference>
<dbReference type="Gene3D" id="2.170.190.11">
    <property type="entry name" value="Molybdopterin biosynthesis moea protein, domain 3"/>
    <property type="match status" value="1"/>
</dbReference>
<dbReference type="AlphaFoldDB" id="A6GFE0"/>
<dbReference type="UniPathway" id="UPA00344"/>
<dbReference type="InterPro" id="IPR036135">
    <property type="entry name" value="MoeA_linker/N_sf"/>
</dbReference>
<keyword evidence="1" id="KW-0808">Transferase</keyword>
<dbReference type="EMBL" id="ABCS01000092">
    <property type="protein sequence ID" value="EDM75425.1"/>
    <property type="molecule type" value="Genomic_DNA"/>
</dbReference>
<keyword evidence="1" id="KW-0501">Molybdenum cofactor biosynthesis</keyword>
<feature type="compositionally biased region" description="Basic residues" evidence="2">
    <location>
        <begin position="289"/>
        <end position="310"/>
    </location>
</feature>
<comment type="pathway">
    <text evidence="1">Cofactor biosynthesis; molybdopterin biosynthesis.</text>
</comment>
<organism evidence="4 5">
    <name type="scientific">Plesiocystis pacifica SIR-1</name>
    <dbReference type="NCBI Taxonomy" id="391625"/>
    <lineage>
        <taxon>Bacteria</taxon>
        <taxon>Pseudomonadati</taxon>
        <taxon>Myxococcota</taxon>
        <taxon>Polyangia</taxon>
        <taxon>Nannocystales</taxon>
        <taxon>Nannocystaceae</taxon>
        <taxon>Plesiocystis</taxon>
    </lineage>
</organism>
<gene>
    <name evidence="4" type="ORF">PPSIR1_04293</name>
</gene>
<dbReference type="eggNOG" id="COG0303">
    <property type="taxonomic scope" value="Bacteria"/>
</dbReference>
<dbReference type="OrthoDB" id="9804758at2"/>
<evidence type="ECO:0000256" key="1">
    <source>
        <dbReference type="RuleBase" id="RU365090"/>
    </source>
</evidence>
<evidence type="ECO:0000313" key="4">
    <source>
        <dbReference type="EMBL" id="EDM75425.1"/>
    </source>
</evidence>
<evidence type="ECO:0000259" key="3">
    <source>
        <dbReference type="Pfam" id="PF03453"/>
    </source>
</evidence>
<comment type="caution">
    <text evidence="4">The sequence shown here is derived from an EMBL/GenBank/DDBJ whole genome shotgun (WGS) entry which is preliminary data.</text>
</comment>
<dbReference type="SUPFAM" id="SSF53218">
    <property type="entry name" value="Molybdenum cofactor biosynthesis proteins"/>
    <property type="match status" value="1"/>
</dbReference>
<dbReference type="STRING" id="391625.PPSIR1_04293"/>
<proteinExistence type="inferred from homology"/>
<dbReference type="GO" id="GO:0046872">
    <property type="term" value="F:metal ion binding"/>
    <property type="evidence" value="ECO:0007669"/>
    <property type="project" value="UniProtKB-UniRule"/>
</dbReference>
<dbReference type="GO" id="GO:0006777">
    <property type="term" value="P:Mo-molybdopterin cofactor biosynthetic process"/>
    <property type="evidence" value="ECO:0007669"/>
    <property type="project" value="UniProtKB-UniRule"/>
</dbReference>
<comment type="similarity">
    <text evidence="1">Belongs to the MoeA family.</text>
</comment>
<evidence type="ECO:0000256" key="2">
    <source>
        <dbReference type="SAM" id="MobiDB-lite"/>
    </source>
</evidence>
<comment type="function">
    <text evidence="1">Catalyzes the insertion of molybdate into adenylated molybdopterin with the concomitant release of AMP.</text>
</comment>
<name>A6GFE0_9BACT</name>
<feature type="compositionally biased region" description="Low complexity" evidence="2">
    <location>
        <begin position="316"/>
        <end position="326"/>
    </location>
</feature>
<dbReference type="GO" id="GO:0005829">
    <property type="term" value="C:cytosol"/>
    <property type="evidence" value="ECO:0007669"/>
    <property type="project" value="TreeGrafter"/>
</dbReference>
<reference evidence="4 5" key="1">
    <citation type="submission" date="2007-06" db="EMBL/GenBank/DDBJ databases">
        <authorList>
            <person name="Shimkets L."/>
            <person name="Ferriera S."/>
            <person name="Johnson J."/>
            <person name="Kravitz S."/>
            <person name="Beeson K."/>
            <person name="Sutton G."/>
            <person name="Rogers Y.-H."/>
            <person name="Friedman R."/>
            <person name="Frazier M."/>
            <person name="Venter J.C."/>
        </authorList>
    </citation>
    <scope>NUCLEOTIDE SEQUENCE [LARGE SCALE GENOMIC DNA]</scope>
    <source>
        <strain evidence="4 5">SIR-1</strain>
    </source>
</reference>
<feature type="region of interest" description="Disordered" evidence="2">
    <location>
        <begin position="267"/>
        <end position="344"/>
    </location>
</feature>
<dbReference type="Gene3D" id="3.40.980.10">
    <property type="entry name" value="MoaB/Mog-like domain"/>
    <property type="match status" value="1"/>
</dbReference>
<feature type="domain" description="MoeA N-terminal and linker" evidence="3">
    <location>
        <begin position="68"/>
        <end position="219"/>
    </location>
</feature>
<protein>
    <recommendedName>
        <fullName evidence="1">Molybdopterin molybdenumtransferase</fullName>
        <ecNumber evidence="1">2.10.1.1</ecNumber>
    </recommendedName>
</protein>
<comment type="cofactor">
    <cofactor evidence="1">
        <name>Mg(2+)</name>
        <dbReference type="ChEBI" id="CHEBI:18420"/>
    </cofactor>
</comment>
<dbReference type="InterPro" id="IPR038987">
    <property type="entry name" value="MoeA-like"/>
</dbReference>
<dbReference type="PANTHER" id="PTHR10192:SF5">
    <property type="entry name" value="GEPHYRIN"/>
    <property type="match status" value="1"/>
</dbReference>
<keyword evidence="1" id="KW-0500">Molybdenum</keyword>
<dbReference type="Gene3D" id="3.90.105.10">
    <property type="entry name" value="Molybdopterin biosynthesis moea protein, domain 2"/>
    <property type="match status" value="1"/>
</dbReference>
<evidence type="ECO:0000313" key="5">
    <source>
        <dbReference type="Proteomes" id="UP000005801"/>
    </source>
</evidence>
<comment type="catalytic activity">
    <reaction evidence="1">
        <text>adenylyl-molybdopterin + molybdate = Mo-molybdopterin + AMP + H(+)</text>
        <dbReference type="Rhea" id="RHEA:35047"/>
        <dbReference type="ChEBI" id="CHEBI:15378"/>
        <dbReference type="ChEBI" id="CHEBI:36264"/>
        <dbReference type="ChEBI" id="CHEBI:62727"/>
        <dbReference type="ChEBI" id="CHEBI:71302"/>
        <dbReference type="ChEBI" id="CHEBI:456215"/>
    </reaction>
</comment>
<keyword evidence="5" id="KW-1185">Reference proteome</keyword>
<dbReference type="SUPFAM" id="SSF63882">
    <property type="entry name" value="MoeA N-terminal region -like"/>
    <property type="match status" value="1"/>
</dbReference>
<dbReference type="GO" id="GO:0061599">
    <property type="term" value="F:molybdopterin molybdotransferase activity"/>
    <property type="evidence" value="ECO:0007669"/>
    <property type="project" value="UniProtKB-UniRule"/>
</dbReference>